<dbReference type="AlphaFoldDB" id="A0A1C7LLM1"/>
<dbReference type="PROSITE" id="PS50102">
    <property type="entry name" value="RRM"/>
    <property type="match status" value="1"/>
</dbReference>
<evidence type="ECO:0000256" key="1">
    <source>
        <dbReference type="ARBA" id="ARBA00022884"/>
    </source>
</evidence>
<evidence type="ECO:0000313" key="7">
    <source>
        <dbReference type="Proteomes" id="UP000092993"/>
    </source>
</evidence>
<dbReference type="InterPro" id="IPR035979">
    <property type="entry name" value="RBD_domain_sf"/>
</dbReference>
<dbReference type="GO" id="GO:0003729">
    <property type="term" value="F:mRNA binding"/>
    <property type="evidence" value="ECO:0007669"/>
    <property type="project" value="TreeGrafter"/>
</dbReference>
<dbReference type="SUPFAM" id="SSF54928">
    <property type="entry name" value="RNA-binding domain, RBD"/>
    <property type="match status" value="1"/>
</dbReference>
<dbReference type="Gene3D" id="3.30.70.330">
    <property type="match status" value="1"/>
</dbReference>
<evidence type="ECO:0000313" key="5">
    <source>
        <dbReference type="EMBL" id="OBZ65642.1"/>
    </source>
</evidence>
<evidence type="ECO:0000313" key="6">
    <source>
        <dbReference type="EMBL" id="OBZ67904.1"/>
    </source>
</evidence>
<proteinExistence type="predicted"/>
<evidence type="ECO:0000259" key="4">
    <source>
        <dbReference type="PROSITE" id="PS50102"/>
    </source>
</evidence>
<dbReference type="Pfam" id="PF00076">
    <property type="entry name" value="RRM_1"/>
    <property type="match status" value="1"/>
</dbReference>
<sequence>MGSKIILSKLPLDVVENEVEVLFTRTVGPVKDVFMVYNSQGKSKGMAVVSFQRPGDAVIARGKYNGKIVDGRRPIKIEIIVDEDGPQKIVTPPPNLQVPSLLQRLGATIPPPAQSIAKTMNPPTEPRKQSVVRVLPTGPRQPVTNPKVRLRTKKGPKRIQKLQKKSLAELDQEMEDYRANAS</sequence>
<keyword evidence="7" id="KW-1185">Reference proteome</keyword>
<dbReference type="OrthoDB" id="346839at2759"/>
<organism evidence="5 7">
    <name type="scientific">Grifola frondosa</name>
    <name type="common">Maitake</name>
    <name type="synonym">Polyporus frondosus</name>
    <dbReference type="NCBI Taxonomy" id="5627"/>
    <lineage>
        <taxon>Eukaryota</taxon>
        <taxon>Fungi</taxon>
        <taxon>Dikarya</taxon>
        <taxon>Basidiomycota</taxon>
        <taxon>Agaricomycotina</taxon>
        <taxon>Agaricomycetes</taxon>
        <taxon>Polyporales</taxon>
        <taxon>Grifolaceae</taxon>
        <taxon>Grifola</taxon>
    </lineage>
</organism>
<dbReference type="PANTHER" id="PTHR19965:SF35">
    <property type="entry name" value="RNA ANNEALING PROTEIN YRA1"/>
    <property type="match status" value="1"/>
</dbReference>
<evidence type="ECO:0000256" key="3">
    <source>
        <dbReference type="SAM" id="MobiDB-lite"/>
    </source>
</evidence>
<dbReference type="GO" id="GO:0005634">
    <property type="term" value="C:nucleus"/>
    <property type="evidence" value="ECO:0007669"/>
    <property type="project" value="TreeGrafter"/>
</dbReference>
<gene>
    <name evidence="5" type="primary">mlo3_1</name>
    <name evidence="6" type="synonym">mlo3_2</name>
    <name evidence="6" type="ORF">A0H81_12372</name>
    <name evidence="5" type="ORF">A0H81_14381</name>
</gene>
<comment type="caution">
    <text evidence="5">The sequence shown here is derived from an EMBL/GenBank/DDBJ whole genome shotgun (WGS) entry which is preliminary data.</text>
</comment>
<protein>
    <submittedName>
        <fullName evidence="5">mRNA export protein mlo3</fullName>
    </submittedName>
</protein>
<feature type="compositionally biased region" description="Basic residues" evidence="3">
    <location>
        <begin position="148"/>
        <end position="164"/>
    </location>
</feature>
<evidence type="ECO:0000256" key="2">
    <source>
        <dbReference type="PROSITE-ProRule" id="PRU00176"/>
    </source>
</evidence>
<dbReference type="EMBL" id="LUGG01000042">
    <property type="protein sequence ID" value="OBZ65642.1"/>
    <property type="molecule type" value="Genomic_DNA"/>
</dbReference>
<name>A0A1C7LLM1_GRIFR</name>
<reference evidence="5 7" key="1">
    <citation type="submission" date="2016-03" db="EMBL/GenBank/DDBJ databases">
        <title>Whole genome sequencing of Grifola frondosa 9006-11.</title>
        <authorList>
            <person name="Min B."/>
            <person name="Park H."/>
            <person name="Kim J.-G."/>
            <person name="Cho H."/>
            <person name="Oh Y.-L."/>
            <person name="Kong W.-S."/>
            <person name="Choi I.-G."/>
        </authorList>
    </citation>
    <scope>NUCLEOTIDE SEQUENCE [LARGE SCALE GENOMIC DNA]</scope>
    <source>
        <strain evidence="5 7">9006-11</strain>
    </source>
</reference>
<dbReference type="InterPro" id="IPR051229">
    <property type="entry name" value="ALYREF_mRNA_export"/>
</dbReference>
<accession>A0A1C7LLM1</accession>
<dbReference type="InterPro" id="IPR000504">
    <property type="entry name" value="RRM_dom"/>
</dbReference>
<keyword evidence="1 2" id="KW-0694">RNA-binding</keyword>
<dbReference type="Proteomes" id="UP000092993">
    <property type="component" value="Unassembled WGS sequence"/>
</dbReference>
<dbReference type="STRING" id="5627.A0A1C7LLM1"/>
<dbReference type="SMART" id="SM00360">
    <property type="entry name" value="RRM"/>
    <property type="match status" value="1"/>
</dbReference>
<feature type="region of interest" description="Disordered" evidence="3">
    <location>
        <begin position="115"/>
        <end position="182"/>
    </location>
</feature>
<dbReference type="InterPro" id="IPR012677">
    <property type="entry name" value="Nucleotide-bd_a/b_plait_sf"/>
</dbReference>
<feature type="domain" description="RRM" evidence="4">
    <location>
        <begin position="3"/>
        <end position="82"/>
    </location>
</feature>
<dbReference type="PANTHER" id="PTHR19965">
    <property type="entry name" value="RNA AND EXPORT FACTOR BINDING PROTEIN"/>
    <property type="match status" value="1"/>
</dbReference>
<dbReference type="EMBL" id="LUGG01000023">
    <property type="protein sequence ID" value="OBZ67904.1"/>
    <property type="molecule type" value="Genomic_DNA"/>
</dbReference>